<dbReference type="GO" id="GO:0008608">
    <property type="term" value="P:attachment of spindle microtubules to kinetochore"/>
    <property type="evidence" value="ECO:0007669"/>
    <property type="project" value="InterPro"/>
</dbReference>
<organism evidence="4 5">
    <name type="scientific">Eublepharis macularius</name>
    <name type="common">Leopard gecko</name>
    <name type="synonym">Cyrtodactylus macularius</name>
    <dbReference type="NCBI Taxonomy" id="481883"/>
    <lineage>
        <taxon>Eukaryota</taxon>
        <taxon>Metazoa</taxon>
        <taxon>Chordata</taxon>
        <taxon>Craniata</taxon>
        <taxon>Vertebrata</taxon>
        <taxon>Euteleostomi</taxon>
        <taxon>Lepidosauria</taxon>
        <taxon>Squamata</taxon>
        <taxon>Bifurcata</taxon>
        <taxon>Gekkota</taxon>
        <taxon>Eublepharidae</taxon>
        <taxon>Eublepharinae</taxon>
        <taxon>Eublepharis</taxon>
    </lineage>
</organism>
<accession>A0AA97IUM7</accession>
<dbReference type="CTD" id="57082"/>
<sequence>MEVMLAGKVEILTDIVVPAFSGVQLTLVDLIKSLGFILDSSLLLENGEGGGTGLPNWRPPCCTERERCHAKPEPSKMDRIYSEINAEDDHTDHTVKRRISSILKVPRTPLRDLGGGNELIQGCNIEKRQKNSRRVSFADKIRVFPSDLQTNVESDHAEETTEARHQEPLSQNEKPETLQFEITGMNTLLHAPIQTPLQQMECHDINTCQEWNKMNRTLLFSEENEMDMTAGHTVMITHDIGTYEETDKPRKIDFKSFSTELKMNKENTEIHEFNNPTKVNERCLSQQNTNIGNTRKIKFDDFLKSLQSSKPSPTPAAEVSFLPSEVLERKICSSERNVSFHMQGKSNTTTVFGGLDNKTAVTQYCLSNTETIAPPTCHASKQTRCGGVTLHCRDESMDRTVANTERVLPADLSSLTGAKQHQNLEREKTVSYDSCQLKPSSYPSGIQHTAMCINNNGEAGVAKKCGVRLICKDASLPSNQEISVENKASTNLNSIPYDEMAASEQKAVYGNKELQNLSIKPGSSTSSHLERKENTLLVSLPCDKSAVFSAKGIDLNRNYVAKTERRQVGCQLPLSQTVVAEMNGITAVNYKTNEKSGCSSNKVPPISADKTIMFAASEDMELTKPTAYLIDKSLKAAGFYQKPQEEIRSGKHNIIGRASDKTVVFSLGEDNEMDITKSCTVAVNHNFMQRCERHPQVLPLQPVVLPLQPVEKTIVYASQNDMDTTKPNTCIIDQSLENAVHKLDKEADWRTIESSKDETVMFFCNDENEMEITRSHTVALNHDDVPQGDSIPIATHVPPDKTVMFTFSEDMEITRPVAYAIDKSLKSVTGSLDEPAQDTTDGKRRITGTASDKTVVFSLGEDNEMEITKSCTVAVNHDFMQHCENVPELLPLQPDKTVAYTSHNDMDMTKPVIGIIDQSVENAAAQGVHKLDKEADWRTPIESTKDKTVVFFFSDENEMEISRSHTVTVNHDTIQHIGGAPQAQSLFPAERTYVLVRNSNMSVNKPTSFIPADKIMMVIPNNDKEITKPVGHVMDSSQKSKEKETDKVMLPELIKQETVAFLLHEDNEMEITKVAVNHDIQQMEEAPQELSIIPAEKTKVSGQNSNMATGFVPADKILMCMHSNNMEISKPLTDASLKNTSSKALAQEGTETKKAMLSGPVKGNAIIVKLHDNEMEVTKCHTIEVNHDIFSQCERRSLVQFNQDIDITGSHNDMKSMHGVTQDIDITKNHTANIYDPNCYIPKLKKQLLNSLKKPREKTTAFSDGETMEITRNHTTGIEFMNKNNCNNEHSSCSQAKSEFPPLVVPHEKELAVIKTDKHTPEKSLSSYNVKLPIPVNNVNKQNLLRIQENQLETQPSGINKLAEVASNDVHCSAENEYMLPVEMLVQNPKSCDETALNLNTERICMLVTETENLKDYPEKLSLIRHESTLTGETKSLPVAGTATKIEKAVLCELGHVTKDRQTNLDPPINNFCSEEDPVLLPKVPGINDCSKLINIGKTSETGLMSQNARPSLGGEPMMKPKELKEGFRIESSNYVSNELKSKTFTEGDPFHVPFNPMQKNNCQIKKLPLGIFPPKLPNKRKSTIANVEDTGERTKPQDSQNSLLIMKVSDKITQHLSPSHYIGEELLPPCIEEMDFSELLSCELLEKVCDVMDEKEITNNGHLKETCRQKRDRDQEGEELQNEKKLKVYEGWSDTTELKQPFPSTIVTNEETLEGKNAQDVMASNMERTHSSNGSSLDSTKADSDLSNQRNAEIETELLMDSICEQNLHEKLQEGVITVREFFTLLQVHVLIQKPRQSLLPPKYIANSSPAPEDLILSQYIDHPKLQMYNEDCQALSEIIEELKLCADNQDKLLVNVNKSLWEVMRTCSDEELKEFGAELNKMKSCFAKKSKTLAHRGKAKLYMKLVQNAQLQWEKLQSRLNKMDELFKEMDIYLVALEAETAKLEDLGLGVSDSVTDYESKLRQTEQELENYKAQEEALQRDQSNLRGQQQQRVSEISHLQEEAKSCQEQMEKYNFSEWVMKEWNDEQAVFTFLCDSVELTVTLGCPVAASAAVVTTKKLYRQIVGVNIESLLDEAKAPASSKLVQKLIFQFINDQSSWQEKYSTVTHLAQLLHDLSLVVSRCQLLGEEIEFLNRWGGKFSLLKTAVNDTKVKLLFSSSLAFAKFEVELSLSANYPTSPVVFTVQKYTGNLGQEEISEVLSGVPVGANYLTRMVNQIHHRLLQNPSTIHKQQK</sequence>
<evidence type="ECO:0000313" key="5">
    <source>
        <dbReference type="RefSeq" id="XP_054825898.1"/>
    </source>
</evidence>
<feature type="region of interest" description="Disordered" evidence="2">
    <location>
        <begin position="1728"/>
        <end position="1747"/>
    </location>
</feature>
<dbReference type="InterPro" id="IPR037388">
    <property type="entry name" value="Blinkin"/>
</dbReference>
<dbReference type="RefSeq" id="XP_054825898.1">
    <property type="nucleotide sequence ID" value="XM_054969923.1"/>
</dbReference>
<dbReference type="InterPro" id="IPR043651">
    <property type="entry name" value="KNL1_MELT_rpt"/>
</dbReference>
<dbReference type="Proteomes" id="UP001190640">
    <property type="component" value="Chromosome 2"/>
</dbReference>
<evidence type="ECO:0000256" key="1">
    <source>
        <dbReference type="SAM" id="Coils"/>
    </source>
</evidence>
<dbReference type="InterPro" id="IPR040850">
    <property type="entry name" value="Knl1_RWD_C"/>
</dbReference>
<dbReference type="PANTHER" id="PTHR16520">
    <property type="entry name" value="KINETOCHORE SCAFFOLD 1"/>
    <property type="match status" value="1"/>
</dbReference>
<evidence type="ECO:0000313" key="4">
    <source>
        <dbReference type="Proteomes" id="UP001190640"/>
    </source>
</evidence>
<dbReference type="Pfam" id="PF19221">
    <property type="entry name" value="MELT"/>
    <property type="match status" value="12"/>
</dbReference>
<proteinExistence type="predicted"/>
<dbReference type="CDD" id="cd21853">
    <property type="entry name" value="KNL1_NTD"/>
    <property type="match status" value="1"/>
</dbReference>
<dbReference type="GO" id="GO:0034501">
    <property type="term" value="P:protein localization to kinetochore"/>
    <property type="evidence" value="ECO:0007669"/>
    <property type="project" value="InterPro"/>
</dbReference>
<feature type="compositionally biased region" description="Basic and acidic residues" evidence="2">
    <location>
        <begin position="153"/>
        <end position="167"/>
    </location>
</feature>
<dbReference type="Pfam" id="PF18210">
    <property type="entry name" value="Knl1_RWD_C"/>
    <property type="match status" value="1"/>
</dbReference>
<protein>
    <submittedName>
        <fullName evidence="5">Kinetochore scaffold 1</fullName>
    </submittedName>
</protein>
<reference evidence="5" key="1">
    <citation type="submission" date="2025-08" db="UniProtKB">
        <authorList>
            <consortium name="RefSeq"/>
        </authorList>
    </citation>
    <scope>IDENTIFICATION</scope>
    <source>
        <tissue evidence="5">Blood</tissue>
    </source>
</reference>
<keyword evidence="4" id="KW-1185">Reference proteome</keyword>
<keyword evidence="1" id="KW-0175">Coiled coil</keyword>
<evidence type="ECO:0000256" key="2">
    <source>
        <dbReference type="SAM" id="MobiDB-lite"/>
    </source>
</evidence>
<feature type="domain" description="Knl1 C-terminal RWD" evidence="3">
    <location>
        <begin position="1975"/>
        <end position="2129"/>
    </location>
</feature>
<dbReference type="GO" id="GO:0051301">
    <property type="term" value="P:cell division"/>
    <property type="evidence" value="ECO:0007669"/>
    <property type="project" value="InterPro"/>
</dbReference>
<evidence type="ECO:0000259" key="3">
    <source>
        <dbReference type="Pfam" id="PF18210"/>
    </source>
</evidence>
<dbReference type="GeneID" id="129323389"/>
<dbReference type="PANTHER" id="PTHR16520:SF3">
    <property type="entry name" value="KINETOCHORE SCAFFOLD 1"/>
    <property type="match status" value="1"/>
</dbReference>
<dbReference type="CDD" id="cd22817">
    <property type="entry name" value="DRWD-N_Knl1"/>
    <property type="match status" value="1"/>
</dbReference>
<feature type="coiled-coil region" evidence="1">
    <location>
        <begin position="1957"/>
        <end position="2019"/>
    </location>
</feature>
<feature type="compositionally biased region" description="Polar residues" evidence="2">
    <location>
        <begin position="1732"/>
        <end position="1747"/>
    </location>
</feature>
<feature type="region of interest" description="Disordered" evidence="2">
    <location>
        <begin position="148"/>
        <end position="174"/>
    </location>
</feature>
<dbReference type="GO" id="GO:0005634">
    <property type="term" value="C:nucleus"/>
    <property type="evidence" value="ECO:0007669"/>
    <property type="project" value="TreeGrafter"/>
</dbReference>
<gene>
    <name evidence="5" type="primary">KNL1</name>
</gene>
<dbReference type="KEGG" id="emc:129323389"/>
<name>A0AA97IUM7_EUBMA</name>
<dbReference type="CDD" id="cd22892">
    <property type="entry name" value="DRWD-C_Knl1"/>
    <property type="match status" value="1"/>
</dbReference>